<keyword evidence="5" id="KW-0234">DNA repair</keyword>
<dbReference type="InterPro" id="IPR001943">
    <property type="entry name" value="UVR_dom"/>
</dbReference>
<dbReference type="InterPro" id="IPR035901">
    <property type="entry name" value="GIY-YIG_endonuc_sf"/>
</dbReference>
<evidence type="ECO:0000256" key="5">
    <source>
        <dbReference type="ARBA" id="ARBA00023204"/>
    </source>
</evidence>
<dbReference type="InterPro" id="IPR000305">
    <property type="entry name" value="GIY-YIG_endonuc"/>
</dbReference>
<dbReference type="InterPro" id="IPR050066">
    <property type="entry name" value="UvrABC_protein_C"/>
</dbReference>
<dbReference type="KEGG" id="vai:BU251_07135"/>
<dbReference type="PROSITE" id="PS50164">
    <property type="entry name" value="GIY_YIG"/>
    <property type="match status" value="1"/>
</dbReference>
<dbReference type="InterPro" id="IPR038476">
    <property type="entry name" value="UvrC_RNase_H_dom_sf"/>
</dbReference>
<proteinExistence type="predicted"/>
<dbReference type="EMBL" id="CP019384">
    <property type="protein sequence ID" value="QAT17504.1"/>
    <property type="molecule type" value="Genomic_DNA"/>
</dbReference>
<dbReference type="GO" id="GO:0009432">
    <property type="term" value="P:SOS response"/>
    <property type="evidence" value="ECO:0007669"/>
    <property type="project" value="UniProtKB-KW"/>
</dbReference>
<dbReference type="PROSITE" id="PS50151">
    <property type="entry name" value="UVR"/>
    <property type="match status" value="1"/>
</dbReference>
<keyword evidence="1" id="KW-0963">Cytoplasm</keyword>
<evidence type="ECO:0000256" key="1">
    <source>
        <dbReference type="ARBA" id="ARBA00022490"/>
    </source>
</evidence>
<evidence type="ECO:0000259" key="8">
    <source>
        <dbReference type="PROSITE" id="PS50164"/>
    </source>
</evidence>
<feature type="domain" description="UvrC family homology region profile" evidence="9">
    <location>
        <begin position="212"/>
        <end position="350"/>
    </location>
</feature>
<dbReference type="FunFam" id="3.40.1440.10:FF:000001">
    <property type="entry name" value="UvrABC system protein C"/>
    <property type="match status" value="1"/>
</dbReference>
<dbReference type="RefSeq" id="WP_128700337.1">
    <property type="nucleotide sequence ID" value="NZ_CP019384.1"/>
</dbReference>
<dbReference type="CDD" id="cd10434">
    <property type="entry name" value="GIY-YIG_UvrC_Cho"/>
    <property type="match status" value="1"/>
</dbReference>
<accession>A0A410P6C6</accession>
<dbReference type="InterPro" id="IPR036876">
    <property type="entry name" value="UVR_dom_sf"/>
</dbReference>
<keyword evidence="11" id="KW-1185">Reference proteome</keyword>
<feature type="domain" description="GIY-YIG" evidence="8">
    <location>
        <begin position="12"/>
        <end position="94"/>
    </location>
</feature>
<keyword evidence="2" id="KW-0227">DNA damage</keyword>
<sequence length="416" mass="47926">MVDKEKIRSFPDSPGVYFMKDRAGEIIYVGKAVSLKKRVASYFNRCPPAAGAGLKTDVMMSYVEDISYRQVPTEREALLLEAELIKKYQPRFNISLKDDKSYPYIVVTRETFPRVFIGRRRGRLMDEADLFGPYTSASLLRRALKILRRSFPFCSCRRFPKKPCLNFDLGLCPGPCQGRIGRRRYRTIIRSLEDFLTQKDTELIEGLSRRMQALVARERFEEAAKLRDQLEALSILVSLRKSPLRGPQKEDDWIRLGLKREPRRIEAFDVSNTAGGEAVGSMVSFFEGRPDKDNYRRFRIRAVVGIDDYAMIREVVGRRYRRLLEEHLSLPDLVVIDGGAGHLAAARGALREWGPALPIIAIAKEEELIYTGMRPKPLALERSSPVLRLIQAVRDEAHRFARKYHILLRKKKMMEE</sequence>
<evidence type="ECO:0000256" key="4">
    <source>
        <dbReference type="ARBA" id="ARBA00022881"/>
    </source>
</evidence>
<dbReference type="Gene3D" id="3.30.420.340">
    <property type="entry name" value="UvrC, RNAse H endonuclease domain"/>
    <property type="match status" value="1"/>
</dbReference>
<dbReference type="InterPro" id="IPR001162">
    <property type="entry name" value="UvrC_RNase_H_dom"/>
</dbReference>
<protein>
    <submittedName>
        <fullName evidence="10">Excinuclease ABC subunit C</fullName>
    </submittedName>
</protein>
<dbReference type="PANTHER" id="PTHR30562:SF1">
    <property type="entry name" value="UVRABC SYSTEM PROTEIN C"/>
    <property type="match status" value="1"/>
</dbReference>
<evidence type="ECO:0000259" key="9">
    <source>
        <dbReference type="PROSITE" id="PS50165"/>
    </source>
</evidence>
<dbReference type="AlphaFoldDB" id="A0A410P6C6"/>
<dbReference type="GO" id="GO:0009381">
    <property type="term" value="F:excinuclease ABC activity"/>
    <property type="evidence" value="ECO:0007669"/>
    <property type="project" value="InterPro"/>
</dbReference>
<evidence type="ECO:0000313" key="11">
    <source>
        <dbReference type="Proteomes" id="UP000287243"/>
    </source>
</evidence>
<dbReference type="Proteomes" id="UP000287243">
    <property type="component" value="Chromosome"/>
</dbReference>
<dbReference type="GO" id="GO:0009380">
    <property type="term" value="C:excinuclease repair complex"/>
    <property type="evidence" value="ECO:0007669"/>
    <property type="project" value="TreeGrafter"/>
</dbReference>
<evidence type="ECO:0000256" key="2">
    <source>
        <dbReference type="ARBA" id="ARBA00022763"/>
    </source>
</evidence>
<dbReference type="Gene3D" id="3.40.1440.10">
    <property type="entry name" value="GIY-YIG endonuclease"/>
    <property type="match status" value="1"/>
</dbReference>
<name>A0A410P6C6_VELA1</name>
<dbReference type="InterPro" id="IPR047296">
    <property type="entry name" value="GIY-YIG_UvrC_Cho"/>
</dbReference>
<evidence type="ECO:0000256" key="3">
    <source>
        <dbReference type="ARBA" id="ARBA00022769"/>
    </source>
</evidence>
<feature type="domain" description="UVR" evidence="7">
    <location>
        <begin position="201"/>
        <end position="236"/>
    </location>
</feature>
<evidence type="ECO:0000256" key="6">
    <source>
        <dbReference type="ARBA" id="ARBA00023236"/>
    </source>
</evidence>
<dbReference type="SUPFAM" id="SSF46600">
    <property type="entry name" value="C-terminal UvrC-binding domain of UvrB"/>
    <property type="match status" value="1"/>
</dbReference>
<keyword evidence="3" id="KW-0228">DNA excision</keyword>
<keyword evidence="6" id="KW-0742">SOS response</keyword>
<gene>
    <name evidence="10" type="ORF">BU251_07135</name>
</gene>
<dbReference type="SMART" id="SM00465">
    <property type="entry name" value="GIYc"/>
    <property type="match status" value="1"/>
</dbReference>
<evidence type="ECO:0000259" key="7">
    <source>
        <dbReference type="PROSITE" id="PS50151"/>
    </source>
</evidence>
<dbReference type="SUPFAM" id="SSF82771">
    <property type="entry name" value="GIY-YIG endonuclease"/>
    <property type="match status" value="1"/>
</dbReference>
<organism evidence="10 11">
    <name type="scientific">Velamenicoccus archaeovorus</name>
    <dbReference type="NCBI Taxonomy" id="1930593"/>
    <lineage>
        <taxon>Bacteria</taxon>
        <taxon>Pseudomonadati</taxon>
        <taxon>Candidatus Omnitrophota</taxon>
        <taxon>Candidatus Velamenicoccus</taxon>
    </lineage>
</organism>
<dbReference type="GO" id="GO:0006289">
    <property type="term" value="P:nucleotide-excision repair"/>
    <property type="evidence" value="ECO:0007669"/>
    <property type="project" value="InterPro"/>
</dbReference>
<evidence type="ECO:0000313" key="10">
    <source>
        <dbReference type="EMBL" id="QAT17504.1"/>
    </source>
</evidence>
<dbReference type="Pfam" id="PF02151">
    <property type="entry name" value="UVR"/>
    <property type="match status" value="1"/>
</dbReference>
<dbReference type="PROSITE" id="PS50165">
    <property type="entry name" value="UVRC"/>
    <property type="match status" value="1"/>
</dbReference>
<dbReference type="OrthoDB" id="9804933at2"/>
<dbReference type="PANTHER" id="PTHR30562">
    <property type="entry name" value="UVRC/OXIDOREDUCTASE"/>
    <property type="match status" value="1"/>
</dbReference>
<dbReference type="Pfam" id="PF01541">
    <property type="entry name" value="GIY-YIG"/>
    <property type="match status" value="1"/>
</dbReference>
<keyword evidence="4" id="KW-0267">Excision nuclease</keyword>
<dbReference type="Pfam" id="PF08459">
    <property type="entry name" value="UvrC_RNaseH_dom"/>
    <property type="match status" value="1"/>
</dbReference>
<reference evidence="10 11" key="1">
    <citation type="submission" date="2017-01" db="EMBL/GenBank/DDBJ databases">
        <title>First insights into the biology of 'candidatus Vampirococcus archaeovorus'.</title>
        <authorList>
            <person name="Kizina J."/>
            <person name="Jordan S."/>
            <person name="Stueber K."/>
            <person name="Reinhardt R."/>
            <person name="Harder J."/>
        </authorList>
    </citation>
    <scope>NUCLEOTIDE SEQUENCE [LARGE SCALE GENOMIC DNA]</scope>
    <source>
        <strain evidence="10 11">LiM</strain>
    </source>
</reference>